<dbReference type="InterPro" id="IPR006143">
    <property type="entry name" value="RND_pump_MFP"/>
</dbReference>
<dbReference type="GO" id="GO:0015562">
    <property type="term" value="F:efflux transmembrane transporter activity"/>
    <property type="evidence" value="ECO:0007669"/>
    <property type="project" value="TreeGrafter"/>
</dbReference>
<dbReference type="Pfam" id="PF25973">
    <property type="entry name" value="BSH_CzcB"/>
    <property type="match status" value="1"/>
</dbReference>
<sequence>MKKVTSILLICFLLLMGCTSKQEEIVESKGVRQVYTKTISASGYANKLTLSGNIVPTEVVRPSFKISGVVSHVLVNEGDFVKKGQAIAQMDQSDYAIKVRAAEAELNAARLQIETEIPAKINQAKTQYELTKLTYDRVQTLYEEGAAPRSQLDEISAKLVLDESTYNQAMDAKIIAETKLQMAEAALDLANANISDTTIYSPIDGVILQKVMTSGETTSAGYPVVVIGQINKVWAEIGVPDEYINTLKAGQKANVYVYGIDQSIQGTIDEIAFLADTKTRTFPVKILINNSDKALKPGMITKVDIQLSNGEKTLIPLSSVMHLSAGSSVYVYSDETGTVSLRIIETGEIIKDKIEVLEGLAADEKIVVEGQFLLREGEQVMAEEMVE</sequence>
<dbReference type="Pfam" id="PF25967">
    <property type="entry name" value="RND-MFP_C"/>
    <property type="match status" value="1"/>
</dbReference>
<gene>
    <name evidence="5" type="ORF">CACET_c18910</name>
</gene>
<evidence type="ECO:0000256" key="1">
    <source>
        <dbReference type="ARBA" id="ARBA00009477"/>
    </source>
</evidence>
<dbReference type="Pfam" id="PF25954">
    <property type="entry name" value="Beta-barrel_RND_2"/>
    <property type="match status" value="1"/>
</dbReference>
<dbReference type="Gene3D" id="2.40.50.100">
    <property type="match status" value="1"/>
</dbReference>
<name>A0A0D8ID11_9CLOT</name>
<feature type="domain" description="CzcB-like barrel-sandwich hybrid" evidence="4">
    <location>
        <begin position="65"/>
        <end position="227"/>
    </location>
</feature>
<dbReference type="Proteomes" id="UP000035704">
    <property type="component" value="Chromosome"/>
</dbReference>
<dbReference type="PANTHER" id="PTHR30469:SF20">
    <property type="entry name" value="EFFLUX RND TRANSPORTER PERIPLASMIC ADAPTOR SUBUNIT"/>
    <property type="match status" value="1"/>
</dbReference>
<evidence type="ECO:0000313" key="5">
    <source>
        <dbReference type="EMBL" id="AKL95339.1"/>
    </source>
</evidence>
<dbReference type="EMBL" id="CP009687">
    <property type="protein sequence ID" value="AKL95339.1"/>
    <property type="molecule type" value="Genomic_DNA"/>
</dbReference>
<dbReference type="AlphaFoldDB" id="A0A0D8ID11"/>
<dbReference type="PANTHER" id="PTHR30469">
    <property type="entry name" value="MULTIDRUG RESISTANCE PROTEIN MDTA"/>
    <property type="match status" value="1"/>
</dbReference>
<accession>A0A0D8ID11</accession>
<dbReference type="RefSeq" id="WP_044824029.1">
    <property type="nucleotide sequence ID" value="NZ_CP009687.1"/>
</dbReference>
<dbReference type="STRING" id="84022.CACET_c18910"/>
<proteinExistence type="inferred from homology"/>
<organism evidence="5 6">
    <name type="scientific">Clostridium aceticum</name>
    <dbReference type="NCBI Taxonomy" id="84022"/>
    <lineage>
        <taxon>Bacteria</taxon>
        <taxon>Bacillati</taxon>
        <taxon>Bacillota</taxon>
        <taxon>Clostridia</taxon>
        <taxon>Eubacteriales</taxon>
        <taxon>Clostridiaceae</taxon>
        <taxon>Clostridium</taxon>
    </lineage>
</organism>
<dbReference type="InterPro" id="IPR058627">
    <property type="entry name" value="MdtA-like_C"/>
</dbReference>
<evidence type="ECO:0000313" key="6">
    <source>
        <dbReference type="Proteomes" id="UP000035704"/>
    </source>
</evidence>
<dbReference type="PROSITE" id="PS51257">
    <property type="entry name" value="PROKAR_LIPOPROTEIN"/>
    <property type="match status" value="1"/>
</dbReference>
<dbReference type="NCBIfam" id="TIGR01730">
    <property type="entry name" value="RND_mfp"/>
    <property type="match status" value="1"/>
</dbReference>
<evidence type="ECO:0000259" key="4">
    <source>
        <dbReference type="Pfam" id="PF25973"/>
    </source>
</evidence>
<dbReference type="Gene3D" id="2.40.30.170">
    <property type="match status" value="1"/>
</dbReference>
<dbReference type="OrthoDB" id="9810430at2"/>
<dbReference type="KEGG" id="cace:CACET_c18910"/>
<dbReference type="InterPro" id="IPR058792">
    <property type="entry name" value="Beta-barrel_RND_2"/>
</dbReference>
<dbReference type="PATRIC" id="fig|84022.5.peg.3349"/>
<evidence type="ECO:0000259" key="3">
    <source>
        <dbReference type="Pfam" id="PF25967"/>
    </source>
</evidence>
<dbReference type="GO" id="GO:1990281">
    <property type="term" value="C:efflux pump complex"/>
    <property type="evidence" value="ECO:0007669"/>
    <property type="project" value="TreeGrafter"/>
</dbReference>
<dbReference type="Gene3D" id="2.40.420.20">
    <property type="match status" value="1"/>
</dbReference>
<evidence type="ECO:0000259" key="2">
    <source>
        <dbReference type="Pfam" id="PF25954"/>
    </source>
</evidence>
<reference evidence="5 6" key="1">
    <citation type="submission" date="2014-10" db="EMBL/GenBank/DDBJ databases">
        <title>Genome sequence of Clostridium aceticum DSM 1496.</title>
        <authorList>
            <person name="Poehlein A."/>
            <person name="Schiel-Bengelsdorf B."/>
            <person name="Gottschalk G."/>
            <person name="Duerre P."/>
            <person name="Daniel R."/>
        </authorList>
    </citation>
    <scope>NUCLEOTIDE SEQUENCE [LARGE SCALE GENOMIC DNA]</scope>
    <source>
        <strain evidence="5 6">DSM 1496</strain>
    </source>
</reference>
<keyword evidence="6" id="KW-1185">Reference proteome</keyword>
<feature type="domain" description="Multidrug resistance protein MdtA-like C-terminal permuted SH3" evidence="3">
    <location>
        <begin position="314"/>
        <end position="370"/>
    </location>
</feature>
<dbReference type="InterPro" id="IPR058647">
    <property type="entry name" value="BSH_CzcB-like"/>
</dbReference>
<dbReference type="SUPFAM" id="SSF111369">
    <property type="entry name" value="HlyD-like secretion proteins"/>
    <property type="match status" value="2"/>
</dbReference>
<protein>
    <submittedName>
        <fullName evidence="5">Efflux transporter, RND family, MFP subunit</fullName>
    </submittedName>
</protein>
<feature type="domain" description="CusB-like beta-barrel" evidence="2">
    <location>
        <begin position="232"/>
        <end position="306"/>
    </location>
</feature>
<comment type="similarity">
    <text evidence="1">Belongs to the membrane fusion protein (MFP) (TC 8.A.1) family.</text>
</comment>
<dbReference type="Gene3D" id="1.10.287.470">
    <property type="entry name" value="Helix hairpin bin"/>
    <property type="match status" value="1"/>
</dbReference>